<feature type="signal peptide" evidence="1">
    <location>
        <begin position="1"/>
        <end position="22"/>
    </location>
</feature>
<evidence type="ECO:0000313" key="2">
    <source>
        <dbReference type="EMBL" id="MFD2157546.1"/>
    </source>
</evidence>
<evidence type="ECO:0000313" key="3">
    <source>
        <dbReference type="Proteomes" id="UP001597389"/>
    </source>
</evidence>
<sequence length="51" mass="5196">MQKFLKLSVAALILSMLNSCNAPLVKNTLSLPGRTVRGAAHAVGMGGVAGM</sequence>
<proteinExistence type="predicted"/>
<dbReference type="Proteomes" id="UP001597389">
    <property type="component" value="Unassembled WGS sequence"/>
</dbReference>
<organism evidence="2 3">
    <name type="scientific">Rubritalea tangerina</name>
    <dbReference type="NCBI Taxonomy" id="430798"/>
    <lineage>
        <taxon>Bacteria</taxon>
        <taxon>Pseudomonadati</taxon>
        <taxon>Verrucomicrobiota</taxon>
        <taxon>Verrucomicrobiia</taxon>
        <taxon>Verrucomicrobiales</taxon>
        <taxon>Rubritaleaceae</taxon>
        <taxon>Rubritalea</taxon>
    </lineage>
</organism>
<gene>
    <name evidence="2" type="ORF">ACFSW8_01395</name>
</gene>
<protein>
    <submittedName>
        <fullName evidence="2">Uncharacterized protein</fullName>
    </submittedName>
</protein>
<feature type="chain" id="PRO_5047541722" evidence="1">
    <location>
        <begin position="23"/>
        <end position="51"/>
    </location>
</feature>
<dbReference type="RefSeq" id="WP_377177258.1">
    <property type="nucleotide sequence ID" value="NZ_JBHUJB010000009.1"/>
</dbReference>
<evidence type="ECO:0000256" key="1">
    <source>
        <dbReference type="SAM" id="SignalP"/>
    </source>
</evidence>
<keyword evidence="3" id="KW-1185">Reference proteome</keyword>
<accession>A0ABW4Z7L4</accession>
<dbReference type="EMBL" id="JBHUJB010000009">
    <property type="protein sequence ID" value="MFD2157546.1"/>
    <property type="molecule type" value="Genomic_DNA"/>
</dbReference>
<keyword evidence="1" id="KW-0732">Signal</keyword>
<name>A0ABW4Z7L4_9BACT</name>
<reference evidence="3" key="1">
    <citation type="journal article" date="2019" name="Int. J. Syst. Evol. Microbiol.">
        <title>The Global Catalogue of Microorganisms (GCM) 10K type strain sequencing project: providing services to taxonomists for standard genome sequencing and annotation.</title>
        <authorList>
            <consortium name="The Broad Institute Genomics Platform"/>
            <consortium name="The Broad Institute Genome Sequencing Center for Infectious Disease"/>
            <person name="Wu L."/>
            <person name="Ma J."/>
        </authorList>
    </citation>
    <scope>NUCLEOTIDE SEQUENCE [LARGE SCALE GENOMIC DNA]</scope>
    <source>
        <strain evidence="3">CCUG 57942</strain>
    </source>
</reference>
<comment type="caution">
    <text evidence="2">The sequence shown here is derived from an EMBL/GenBank/DDBJ whole genome shotgun (WGS) entry which is preliminary data.</text>
</comment>